<evidence type="ECO:0000313" key="7">
    <source>
        <dbReference type="Proteomes" id="UP001149090"/>
    </source>
</evidence>
<keyword evidence="7" id="KW-1185">Reference proteome</keyword>
<dbReference type="InterPro" id="IPR013519">
    <property type="entry name" value="Int_alpha_beta-p"/>
</dbReference>
<accession>A0A9Q0LC63</accession>
<evidence type="ECO:0000256" key="2">
    <source>
        <dbReference type="ARBA" id="ARBA00022737"/>
    </source>
</evidence>
<dbReference type="OrthoDB" id="188207at2759"/>
<organism evidence="6 7">
    <name type="scientific">Anaeramoeba ignava</name>
    <name type="common">Anaerobic marine amoeba</name>
    <dbReference type="NCBI Taxonomy" id="1746090"/>
    <lineage>
        <taxon>Eukaryota</taxon>
        <taxon>Metamonada</taxon>
        <taxon>Anaeramoebidae</taxon>
        <taxon>Anaeramoeba</taxon>
    </lineage>
</organism>
<dbReference type="PROSITE" id="PS51470">
    <property type="entry name" value="FG_GAP"/>
    <property type="match status" value="1"/>
</dbReference>
<dbReference type="EMBL" id="JAPDFW010000114">
    <property type="protein sequence ID" value="KAJ5068585.1"/>
    <property type="molecule type" value="Genomic_DNA"/>
</dbReference>
<evidence type="ECO:0000256" key="1">
    <source>
        <dbReference type="ARBA" id="ARBA00022729"/>
    </source>
</evidence>
<reference evidence="6" key="1">
    <citation type="submission" date="2022-10" db="EMBL/GenBank/DDBJ databases">
        <title>Novel sulphate-reducing endosymbionts in the free-living metamonad Anaeramoeba.</title>
        <authorList>
            <person name="Jerlstrom-Hultqvist J."/>
            <person name="Cepicka I."/>
            <person name="Gallot-Lavallee L."/>
            <person name="Salas-Leiva D."/>
            <person name="Curtis B.A."/>
            <person name="Zahonova K."/>
            <person name="Pipaliya S."/>
            <person name="Dacks J."/>
            <person name="Roger A.J."/>
        </authorList>
    </citation>
    <scope>NUCLEOTIDE SEQUENCE</scope>
    <source>
        <strain evidence="6">BMAN</strain>
    </source>
</reference>
<keyword evidence="1 5" id="KW-0732">Signal</keyword>
<feature type="chain" id="PRO_5040193998" evidence="5">
    <location>
        <begin position="21"/>
        <end position="446"/>
    </location>
</feature>
<keyword evidence="3" id="KW-0325">Glycoprotein</keyword>
<keyword evidence="2" id="KW-0677">Repeat</keyword>
<proteinExistence type="predicted"/>
<evidence type="ECO:0000256" key="3">
    <source>
        <dbReference type="ARBA" id="ARBA00023180"/>
    </source>
</evidence>
<dbReference type="Proteomes" id="UP001149090">
    <property type="component" value="Unassembled WGS sequence"/>
</dbReference>
<dbReference type="SUPFAM" id="SSF69318">
    <property type="entry name" value="Integrin alpha N-terminal domain"/>
    <property type="match status" value="1"/>
</dbReference>
<feature type="signal peptide" evidence="5">
    <location>
        <begin position="1"/>
        <end position="20"/>
    </location>
</feature>
<dbReference type="PANTHER" id="PTHR36220">
    <property type="entry name" value="UNNAMED PRODUCT"/>
    <property type="match status" value="1"/>
</dbReference>
<dbReference type="PANTHER" id="PTHR36220:SF1">
    <property type="entry name" value="GAMMA TUBULIN COMPLEX COMPONENT C-TERMINAL DOMAIN-CONTAINING PROTEIN"/>
    <property type="match status" value="1"/>
</dbReference>
<name>A0A9Q0LC63_ANAIG</name>
<dbReference type="Pfam" id="PF14312">
    <property type="entry name" value="FG-GAP_2"/>
    <property type="match status" value="3"/>
</dbReference>
<dbReference type="Gene3D" id="2.130.10.130">
    <property type="entry name" value="Integrin alpha, N-terminal"/>
    <property type="match status" value="2"/>
</dbReference>
<evidence type="ECO:0000256" key="5">
    <source>
        <dbReference type="SAM" id="SignalP"/>
    </source>
</evidence>
<gene>
    <name evidence="6" type="ORF">M0811_02527</name>
</gene>
<dbReference type="InterPro" id="IPR028994">
    <property type="entry name" value="Integrin_alpha_N"/>
</dbReference>
<dbReference type="InterPro" id="IPR013517">
    <property type="entry name" value="FG-GAP"/>
</dbReference>
<feature type="repeat" description="FG-GAP" evidence="4">
    <location>
        <begin position="201"/>
        <end position="255"/>
    </location>
</feature>
<evidence type="ECO:0000313" key="6">
    <source>
        <dbReference type="EMBL" id="KAJ5068585.1"/>
    </source>
</evidence>
<evidence type="ECO:0000256" key="4">
    <source>
        <dbReference type="PROSITE-ProRule" id="PRU00803"/>
    </source>
</evidence>
<protein>
    <submittedName>
        <fullName evidence="6">Uncharacterized protein</fullName>
    </submittedName>
</protein>
<dbReference type="SMART" id="SM00191">
    <property type="entry name" value="Int_alpha"/>
    <property type="match status" value="3"/>
</dbReference>
<sequence length="446" mass="49983">MKLFLLLIELIIIFSFCIFSIQNHIEYIEKNKIQPNTTDWDSSFGSSIAMNSEWMVIGAPEQQINYTKKGMVYIFKYETTNKTWEEKQNLTVENLTDHSFFGNNIILTESHIFIAAPEQEINGSLKAGSIYIFDYDSDNATWNQTVNISAETPRSSQKFGEIFDAGDNYLFVGDPIASDNGTQSGTVYFYMKNNYSIWEFVGNIYSSDIQPYDNFGSSVAYYDNTLLVGAVSANRSGIICGTVYYFNKTPSGWNQTQQFGPNFQFPFDYFGTSIARFGNISVIGCPGEYLTSSTSGSVYVYELVNSTWQEMKKITPPDPYSASNFGQMVDIYEDSIMINDPQSNYTSGSTGAFFMYAYSDSSLDWQFVSALVPANSETTFFADGGGVLWDNISAIGVLSTYLDSEMVTGITFLFEKTDFPDNPNSSGSKIQVLFASFLVSLFMILL</sequence>
<comment type="caution">
    <text evidence="6">The sequence shown here is derived from an EMBL/GenBank/DDBJ whole genome shotgun (WGS) entry which is preliminary data.</text>
</comment>
<dbReference type="AlphaFoldDB" id="A0A9Q0LC63"/>